<feature type="compositionally biased region" description="Basic and acidic residues" evidence="1">
    <location>
        <begin position="61"/>
        <end position="72"/>
    </location>
</feature>
<dbReference type="AlphaFoldDB" id="K0RVV5"/>
<dbReference type="EMBL" id="AGNL01042873">
    <property type="protein sequence ID" value="EJK50827.1"/>
    <property type="molecule type" value="Genomic_DNA"/>
</dbReference>
<dbReference type="Proteomes" id="UP000266841">
    <property type="component" value="Unassembled WGS sequence"/>
</dbReference>
<feature type="region of interest" description="Disordered" evidence="1">
    <location>
        <begin position="44"/>
        <end position="79"/>
    </location>
</feature>
<proteinExistence type="predicted"/>
<name>K0RVV5_THAOC</name>
<accession>K0RVV5</accession>
<protein>
    <submittedName>
        <fullName evidence="2">Uncharacterized protein</fullName>
    </submittedName>
</protein>
<gene>
    <name evidence="2" type="ORF">THAOC_30071</name>
</gene>
<keyword evidence="3" id="KW-1185">Reference proteome</keyword>
<evidence type="ECO:0000313" key="2">
    <source>
        <dbReference type="EMBL" id="EJK50827.1"/>
    </source>
</evidence>
<comment type="caution">
    <text evidence="2">The sequence shown here is derived from an EMBL/GenBank/DDBJ whole genome shotgun (WGS) entry which is preliminary data.</text>
</comment>
<reference evidence="2 3" key="1">
    <citation type="journal article" date="2012" name="Genome Biol.">
        <title>Genome and low-iron response of an oceanic diatom adapted to chronic iron limitation.</title>
        <authorList>
            <person name="Lommer M."/>
            <person name="Specht M."/>
            <person name="Roy A.S."/>
            <person name="Kraemer L."/>
            <person name="Andreson R."/>
            <person name="Gutowska M.A."/>
            <person name="Wolf J."/>
            <person name="Bergner S.V."/>
            <person name="Schilhabel M.B."/>
            <person name="Klostermeier U.C."/>
            <person name="Beiko R.G."/>
            <person name="Rosenstiel P."/>
            <person name="Hippler M."/>
            <person name="Laroche J."/>
        </authorList>
    </citation>
    <scope>NUCLEOTIDE SEQUENCE [LARGE SCALE GENOMIC DNA]</scope>
    <source>
        <strain evidence="2 3">CCMP1005</strain>
    </source>
</reference>
<sequence length="96" mass="10844">MKRDRPAGTSWILPGGSQVHSSSVLDDAESDDFFDQFEKVTSGENFNRDESAANSIAATRVEVENTKPSEKKEDEDDMNDFFDQFEKETGGENFKR</sequence>
<evidence type="ECO:0000313" key="3">
    <source>
        <dbReference type="Proteomes" id="UP000266841"/>
    </source>
</evidence>
<dbReference type="OrthoDB" id="8693905at2759"/>
<evidence type="ECO:0000256" key="1">
    <source>
        <dbReference type="SAM" id="MobiDB-lite"/>
    </source>
</evidence>
<feature type="region of interest" description="Disordered" evidence="1">
    <location>
        <begin position="1"/>
        <end position="24"/>
    </location>
</feature>
<organism evidence="2 3">
    <name type="scientific">Thalassiosira oceanica</name>
    <name type="common">Marine diatom</name>
    <dbReference type="NCBI Taxonomy" id="159749"/>
    <lineage>
        <taxon>Eukaryota</taxon>
        <taxon>Sar</taxon>
        <taxon>Stramenopiles</taxon>
        <taxon>Ochrophyta</taxon>
        <taxon>Bacillariophyta</taxon>
        <taxon>Coscinodiscophyceae</taxon>
        <taxon>Thalassiosirophycidae</taxon>
        <taxon>Thalassiosirales</taxon>
        <taxon>Thalassiosiraceae</taxon>
        <taxon>Thalassiosira</taxon>
    </lineage>
</organism>